<protein>
    <recommendedName>
        <fullName evidence="4">DUF4864 domain-containing protein</fullName>
    </recommendedName>
</protein>
<evidence type="ECO:0008006" key="4">
    <source>
        <dbReference type="Google" id="ProtNLM"/>
    </source>
</evidence>
<evidence type="ECO:0000313" key="3">
    <source>
        <dbReference type="Proteomes" id="UP001055156"/>
    </source>
</evidence>
<evidence type="ECO:0000313" key="2">
    <source>
        <dbReference type="EMBL" id="GJE25671.1"/>
    </source>
</evidence>
<dbReference type="EMBL" id="BPQV01000001">
    <property type="protein sequence ID" value="GJE25671.1"/>
    <property type="molecule type" value="Genomic_DNA"/>
</dbReference>
<keyword evidence="1" id="KW-0732">Signal</keyword>
<keyword evidence="3" id="KW-1185">Reference proteome</keyword>
<name>A0ABQ4T5Z7_METOR</name>
<accession>A0ABQ4T5Z7</accession>
<organism evidence="2 3">
    <name type="scientific">Methylobacterium organophilum</name>
    <dbReference type="NCBI Taxonomy" id="410"/>
    <lineage>
        <taxon>Bacteria</taxon>
        <taxon>Pseudomonadati</taxon>
        <taxon>Pseudomonadota</taxon>
        <taxon>Alphaproteobacteria</taxon>
        <taxon>Hyphomicrobiales</taxon>
        <taxon>Methylobacteriaceae</taxon>
        <taxon>Methylobacterium</taxon>
    </lineage>
</organism>
<dbReference type="InterPro" id="IPR032710">
    <property type="entry name" value="NTF2-like_dom_sf"/>
</dbReference>
<dbReference type="InterPro" id="IPR032347">
    <property type="entry name" value="DUF4864"/>
</dbReference>
<dbReference type="SUPFAM" id="SSF54427">
    <property type="entry name" value="NTF2-like"/>
    <property type="match status" value="1"/>
</dbReference>
<evidence type="ECO:0000256" key="1">
    <source>
        <dbReference type="SAM" id="SignalP"/>
    </source>
</evidence>
<comment type="caution">
    <text evidence="2">The sequence shown here is derived from an EMBL/GenBank/DDBJ whole genome shotgun (WGS) entry which is preliminary data.</text>
</comment>
<gene>
    <name evidence="2" type="ORF">LKMONMHP_0510</name>
</gene>
<sequence length="139" mass="15217">MRIVLSGVLLTLLMPAAGLAADEADRQAARGTITRQIEAFRRNDPATAYDQAAPQIRTLFPSPETFLAMVEKGYPAVLRPRSYSFAGSEDTGEDEITQGLSLQDENGIDWLAVYSLQKQTDGQWRITGCQLRKAPGSNT</sequence>
<reference evidence="2" key="1">
    <citation type="journal article" date="2021" name="Front. Microbiol.">
        <title>Comprehensive Comparative Genomics and Phenotyping of Methylobacterium Species.</title>
        <authorList>
            <person name="Alessa O."/>
            <person name="Ogura Y."/>
            <person name="Fujitani Y."/>
            <person name="Takami H."/>
            <person name="Hayashi T."/>
            <person name="Sahin N."/>
            <person name="Tani A."/>
        </authorList>
    </citation>
    <scope>NUCLEOTIDE SEQUENCE</scope>
    <source>
        <strain evidence="2">NBRC 15689</strain>
    </source>
</reference>
<dbReference type="RefSeq" id="WP_238309596.1">
    <property type="nucleotide sequence ID" value="NZ_BPQV01000001.1"/>
</dbReference>
<feature type="chain" id="PRO_5045439299" description="DUF4864 domain-containing protein" evidence="1">
    <location>
        <begin position="21"/>
        <end position="139"/>
    </location>
</feature>
<feature type="signal peptide" evidence="1">
    <location>
        <begin position="1"/>
        <end position="20"/>
    </location>
</feature>
<proteinExistence type="predicted"/>
<dbReference type="Proteomes" id="UP001055156">
    <property type="component" value="Unassembled WGS sequence"/>
</dbReference>
<dbReference type="Pfam" id="PF16156">
    <property type="entry name" value="DUF4864"/>
    <property type="match status" value="1"/>
</dbReference>
<reference evidence="2" key="2">
    <citation type="submission" date="2021-08" db="EMBL/GenBank/DDBJ databases">
        <authorList>
            <person name="Tani A."/>
            <person name="Ola A."/>
            <person name="Ogura Y."/>
            <person name="Katsura K."/>
            <person name="Hayashi T."/>
        </authorList>
    </citation>
    <scope>NUCLEOTIDE SEQUENCE</scope>
    <source>
        <strain evidence="2">NBRC 15689</strain>
    </source>
</reference>